<comment type="subcellular location">
    <subcellularLocation>
        <location evidence="1">Membrane</location>
        <topology evidence="1">Multi-pass membrane protein</topology>
    </subcellularLocation>
</comment>
<evidence type="ECO:0000313" key="6">
    <source>
        <dbReference type="EMBL" id="KYC62618.1"/>
    </source>
</evidence>
<feature type="transmembrane region" description="Helical" evidence="5">
    <location>
        <begin position="6"/>
        <end position="25"/>
    </location>
</feature>
<feature type="transmembrane region" description="Helical" evidence="5">
    <location>
        <begin position="148"/>
        <end position="169"/>
    </location>
</feature>
<feature type="transmembrane region" description="Helical" evidence="5">
    <location>
        <begin position="64"/>
        <end position="81"/>
    </location>
</feature>
<feature type="transmembrane region" description="Helical" evidence="5">
    <location>
        <begin position="90"/>
        <end position="112"/>
    </location>
</feature>
<dbReference type="Pfam" id="PF04172">
    <property type="entry name" value="LrgB"/>
    <property type="match status" value="1"/>
</dbReference>
<name>A0A150KAG8_HEYCO</name>
<dbReference type="Proteomes" id="UP000075304">
    <property type="component" value="Unassembled WGS sequence"/>
</dbReference>
<organism evidence="7 9">
    <name type="scientific">Heyndrickxia coagulans</name>
    <name type="common">Weizmannia coagulans</name>
    <dbReference type="NCBI Taxonomy" id="1398"/>
    <lineage>
        <taxon>Bacteria</taxon>
        <taxon>Bacillati</taxon>
        <taxon>Bacillota</taxon>
        <taxon>Bacilli</taxon>
        <taxon>Bacillales</taxon>
        <taxon>Bacillaceae</taxon>
        <taxon>Heyndrickxia</taxon>
    </lineage>
</organism>
<feature type="transmembrane region" description="Helical" evidence="5">
    <location>
        <begin position="205"/>
        <end position="225"/>
    </location>
</feature>
<evidence type="ECO:0000256" key="4">
    <source>
        <dbReference type="ARBA" id="ARBA00023136"/>
    </source>
</evidence>
<evidence type="ECO:0000313" key="8">
    <source>
        <dbReference type="Proteomes" id="UP000075288"/>
    </source>
</evidence>
<evidence type="ECO:0000256" key="2">
    <source>
        <dbReference type="ARBA" id="ARBA00022692"/>
    </source>
</evidence>
<proteinExistence type="predicted"/>
<dbReference type="AlphaFoldDB" id="A0A150KAG8"/>
<keyword evidence="2 5" id="KW-0812">Transmembrane</keyword>
<evidence type="ECO:0000313" key="7">
    <source>
        <dbReference type="EMBL" id="KYC65864.1"/>
    </source>
</evidence>
<gene>
    <name evidence="6" type="ORF">B4098_3249</name>
    <name evidence="7" type="ORF">B4099_3494</name>
</gene>
<dbReference type="EMBL" id="LQYG01000047">
    <property type="protein sequence ID" value="KYC62618.1"/>
    <property type="molecule type" value="Genomic_DNA"/>
</dbReference>
<evidence type="ECO:0008006" key="10">
    <source>
        <dbReference type="Google" id="ProtNLM"/>
    </source>
</evidence>
<dbReference type="PANTHER" id="PTHR30249">
    <property type="entry name" value="PUTATIVE SEROTONIN TRANSPORTER"/>
    <property type="match status" value="1"/>
</dbReference>
<keyword evidence="3 5" id="KW-1133">Transmembrane helix</keyword>
<dbReference type="EMBL" id="LQYI01000085">
    <property type="protein sequence ID" value="KYC65864.1"/>
    <property type="molecule type" value="Genomic_DNA"/>
</dbReference>
<evidence type="ECO:0000313" key="9">
    <source>
        <dbReference type="Proteomes" id="UP000075304"/>
    </source>
</evidence>
<dbReference type="Proteomes" id="UP000075288">
    <property type="component" value="Unassembled WGS sequence"/>
</dbReference>
<dbReference type="InterPro" id="IPR007300">
    <property type="entry name" value="CidB/LrgB"/>
</dbReference>
<keyword evidence="4 5" id="KW-0472">Membrane</keyword>
<evidence type="ECO:0000256" key="1">
    <source>
        <dbReference type="ARBA" id="ARBA00004141"/>
    </source>
</evidence>
<protein>
    <recommendedName>
        <fullName evidence="10">LrgB family protein</fullName>
    </recommendedName>
</protein>
<sequence length="226" mass="23868">MSSSYAVTLYSIFITVFVYLLSLRLSRRFPSPFTTPVFFSTVVLIVLLTASHISYKAYLPAKGVMTYFLGPATVALAVPLYKNRAILARYFLPVVGGILSGSMLTVGTALALAKIFQLSHNIFASLAVKSVTVPVASEVAKIIGGNEVLVAGFVMITGMIGAMFGLKLLSLARVHDPVSRGLALGTISHGIGTGEAVKEGELQGAVSGVAMGMAAILTSFILPWFF</sequence>
<accession>A0A150KAG8</accession>
<dbReference type="RefSeq" id="WP_041819043.1">
    <property type="nucleotide sequence ID" value="NZ_JAABON010000013.1"/>
</dbReference>
<comment type="caution">
    <text evidence="7">The sequence shown here is derived from an EMBL/GenBank/DDBJ whole genome shotgun (WGS) entry which is preliminary data.</text>
</comment>
<dbReference type="PANTHER" id="PTHR30249:SF0">
    <property type="entry name" value="PLASTIDAL GLYCOLATE_GLYCERATE TRANSLOCATOR 1, CHLOROPLASTIC"/>
    <property type="match status" value="1"/>
</dbReference>
<dbReference type="GO" id="GO:0016020">
    <property type="term" value="C:membrane"/>
    <property type="evidence" value="ECO:0007669"/>
    <property type="project" value="UniProtKB-SubCell"/>
</dbReference>
<evidence type="ECO:0000256" key="5">
    <source>
        <dbReference type="SAM" id="Phobius"/>
    </source>
</evidence>
<evidence type="ECO:0000256" key="3">
    <source>
        <dbReference type="ARBA" id="ARBA00022989"/>
    </source>
</evidence>
<reference evidence="8 9" key="1">
    <citation type="submission" date="2016-01" db="EMBL/GenBank/DDBJ databases">
        <title>Genome Sequences of Twelve Sporeforming Bacillus Species Isolated from Foods.</title>
        <authorList>
            <person name="Berendsen E.M."/>
            <person name="Wells-Bennik M.H."/>
            <person name="Krawcyk A.O."/>
            <person name="De Jong A."/>
            <person name="Holsappel S."/>
            <person name="Eijlander R.T."/>
            <person name="Kuipers O.P."/>
        </authorList>
    </citation>
    <scope>NUCLEOTIDE SEQUENCE [LARGE SCALE GENOMIC DNA]</scope>
    <source>
        <strain evidence="6 8">B4098</strain>
        <strain evidence="7 9">B4099</strain>
    </source>
</reference>
<dbReference type="PATRIC" id="fig|1398.25.peg.234"/>
<feature type="transmembrane region" description="Helical" evidence="5">
    <location>
        <begin position="37"/>
        <end position="58"/>
    </location>
</feature>